<sequence>MTILHIDSSILGGYSVSRSLSAEIAAKQQALHPGTKVIYRDLVADAALHLSDRHMAVFQGSAVTDPALGADLATGSAYIDDFFAADIIVIGVPMYNFSIPSQLKGWIDRVVVAGRTFRYGANGPESLLPKGKKVFIASSRGGVYTDGGPASALEHHETYLRGVLAFIGLTDVTVIRAEGLNLGDETKAASITKAKAEIAALVA</sequence>
<name>A0A1C3W814_9HYPH</name>
<evidence type="ECO:0000256" key="6">
    <source>
        <dbReference type="HAMAP-Rule" id="MF_01216"/>
    </source>
</evidence>
<evidence type="ECO:0000313" key="9">
    <source>
        <dbReference type="Proteomes" id="UP000199435"/>
    </source>
</evidence>
<dbReference type="EMBL" id="FMAH01000024">
    <property type="protein sequence ID" value="SCB36113.1"/>
    <property type="molecule type" value="Genomic_DNA"/>
</dbReference>
<dbReference type="GO" id="GO:0009055">
    <property type="term" value="F:electron transfer activity"/>
    <property type="evidence" value="ECO:0007669"/>
    <property type="project" value="UniProtKB-UniRule"/>
</dbReference>
<dbReference type="PANTHER" id="PTHR43741">
    <property type="entry name" value="FMN-DEPENDENT NADH-AZOREDUCTASE 1"/>
    <property type="match status" value="1"/>
</dbReference>
<feature type="binding site" evidence="6">
    <location>
        <position position="9"/>
    </location>
    <ligand>
        <name>FMN</name>
        <dbReference type="ChEBI" id="CHEBI:58210"/>
    </ligand>
</feature>
<dbReference type="Proteomes" id="UP000199435">
    <property type="component" value="Unassembled WGS sequence"/>
</dbReference>
<feature type="binding site" evidence="6">
    <location>
        <begin position="94"/>
        <end position="97"/>
    </location>
    <ligand>
        <name>FMN</name>
        <dbReference type="ChEBI" id="CHEBI:58210"/>
    </ligand>
</feature>
<comment type="catalytic activity">
    <reaction evidence="6">
        <text>2 a quinone + NADH + H(+) = 2 a 1,4-benzosemiquinone + NAD(+)</text>
        <dbReference type="Rhea" id="RHEA:65952"/>
        <dbReference type="ChEBI" id="CHEBI:15378"/>
        <dbReference type="ChEBI" id="CHEBI:57540"/>
        <dbReference type="ChEBI" id="CHEBI:57945"/>
        <dbReference type="ChEBI" id="CHEBI:132124"/>
        <dbReference type="ChEBI" id="CHEBI:134225"/>
    </reaction>
</comment>
<feature type="domain" description="Flavodoxin-like fold" evidence="7">
    <location>
        <begin position="1"/>
        <end position="200"/>
    </location>
</feature>
<dbReference type="EC" id="1.6.5.-" evidence="6"/>
<evidence type="ECO:0000256" key="5">
    <source>
        <dbReference type="ARBA" id="ARBA00048542"/>
    </source>
</evidence>
<dbReference type="PANTHER" id="PTHR43741:SF4">
    <property type="entry name" value="FMN-DEPENDENT NADH:QUINONE OXIDOREDUCTASE"/>
    <property type="match status" value="1"/>
</dbReference>
<comment type="catalytic activity">
    <reaction evidence="5">
        <text>N,N-dimethyl-1,4-phenylenediamine + anthranilate + 2 NAD(+) = 2-(4-dimethylaminophenyl)diazenylbenzoate + 2 NADH + 2 H(+)</text>
        <dbReference type="Rhea" id="RHEA:55872"/>
        <dbReference type="ChEBI" id="CHEBI:15378"/>
        <dbReference type="ChEBI" id="CHEBI:15783"/>
        <dbReference type="ChEBI" id="CHEBI:16567"/>
        <dbReference type="ChEBI" id="CHEBI:57540"/>
        <dbReference type="ChEBI" id="CHEBI:57945"/>
        <dbReference type="ChEBI" id="CHEBI:71579"/>
        <dbReference type="EC" id="1.7.1.17"/>
    </reaction>
    <physiologicalReaction direction="right-to-left" evidence="5">
        <dbReference type="Rhea" id="RHEA:55874"/>
    </physiologicalReaction>
</comment>
<comment type="function">
    <text evidence="6">Quinone reductase that provides resistance to thiol-specific stress caused by electrophilic quinones.</text>
</comment>
<keyword evidence="1 6" id="KW-0285">Flavoprotein</keyword>
<dbReference type="AlphaFoldDB" id="A0A1C3W814"/>
<comment type="function">
    <text evidence="6">Also exhibits azoreductase activity. Catalyzes the reductive cleavage of the azo bond in aromatic azo compounds to the corresponding amines.</text>
</comment>
<evidence type="ECO:0000256" key="2">
    <source>
        <dbReference type="ARBA" id="ARBA00022643"/>
    </source>
</evidence>
<dbReference type="SUPFAM" id="SSF52218">
    <property type="entry name" value="Flavoproteins"/>
    <property type="match status" value="1"/>
</dbReference>
<dbReference type="InterPro" id="IPR023048">
    <property type="entry name" value="NADH:quinone_OxRdtase_FMN_depd"/>
</dbReference>
<keyword evidence="2 6" id="KW-0288">FMN</keyword>
<comment type="cofactor">
    <cofactor evidence="6">
        <name>FMN</name>
        <dbReference type="ChEBI" id="CHEBI:58210"/>
    </cofactor>
    <text evidence="6">Binds 1 FMN per subunit.</text>
</comment>
<evidence type="ECO:0000256" key="3">
    <source>
        <dbReference type="ARBA" id="ARBA00023002"/>
    </source>
</evidence>
<feature type="binding site" evidence="6">
    <location>
        <begin position="15"/>
        <end position="17"/>
    </location>
    <ligand>
        <name>FMN</name>
        <dbReference type="ChEBI" id="CHEBI:58210"/>
    </ligand>
</feature>
<keyword evidence="4 6" id="KW-0520">NAD</keyword>
<dbReference type="GO" id="GO:0010181">
    <property type="term" value="F:FMN binding"/>
    <property type="evidence" value="ECO:0007669"/>
    <property type="project" value="UniProtKB-UniRule"/>
</dbReference>
<dbReference type="STRING" id="411945.GA0061102_102470"/>
<keyword evidence="9" id="KW-1185">Reference proteome</keyword>
<dbReference type="GO" id="GO:0016655">
    <property type="term" value="F:oxidoreductase activity, acting on NAD(P)H, quinone or similar compound as acceptor"/>
    <property type="evidence" value="ECO:0007669"/>
    <property type="project" value="InterPro"/>
</dbReference>
<evidence type="ECO:0000256" key="1">
    <source>
        <dbReference type="ARBA" id="ARBA00022630"/>
    </source>
</evidence>
<keyword evidence="3 6" id="KW-0560">Oxidoreductase</keyword>
<evidence type="ECO:0000256" key="4">
    <source>
        <dbReference type="ARBA" id="ARBA00023027"/>
    </source>
</evidence>
<feature type="binding site" evidence="6">
    <location>
        <begin position="139"/>
        <end position="142"/>
    </location>
    <ligand>
        <name>FMN</name>
        <dbReference type="ChEBI" id="CHEBI:58210"/>
    </ligand>
</feature>
<dbReference type="EC" id="1.7.1.17" evidence="6"/>
<protein>
    <recommendedName>
        <fullName evidence="6">FMN dependent NADH:quinone oxidoreductase</fullName>
        <ecNumber evidence="6">1.6.5.-</ecNumber>
    </recommendedName>
    <alternativeName>
        <fullName evidence="6">Azo-dye reductase</fullName>
    </alternativeName>
    <alternativeName>
        <fullName evidence="6">FMN-dependent NADH-azo compound oxidoreductase</fullName>
    </alternativeName>
    <alternativeName>
        <fullName evidence="6">FMN-dependent NADH-azoreductase</fullName>
        <ecNumber evidence="6">1.7.1.17</ecNumber>
    </alternativeName>
</protein>
<dbReference type="InterPro" id="IPR050104">
    <property type="entry name" value="FMN-dep_NADH:Q_OxRdtase_AzoR1"/>
</dbReference>
<gene>
    <name evidence="6" type="primary">azoR</name>
    <name evidence="8" type="ORF">GA0061102_102470</name>
</gene>
<dbReference type="InterPro" id="IPR029039">
    <property type="entry name" value="Flavoprotein-like_sf"/>
</dbReference>
<organism evidence="8 9">
    <name type="scientific">Rhizobium miluonense</name>
    <dbReference type="NCBI Taxonomy" id="411945"/>
    <lineage>
        <taxon>Bacteria</taxon>
        <taxon>Pseudomonadati</taxon>
        <taxon>Pseudomonadota</taxon>
        <taxon>Alphaproteobacteria</taxon>
        <taxon>Hyphomicrobiales</taxon>
        <taxon>Rhizobiaceae</taxon>
        <taxon>Rhizobium/Agrobacterium group</taxon>
        <taxon>Rhizobium</taxon>
    </lineage>
</organism>
<evidence type="ECO:0000259" key="7">
    <source>
        <dbReference type="Pfam" id="PF02525"/>
    </source>
</evidence>
<proteinExistence type="inferred from homology"/>
<dbReference type="GO" id="GO:0016652">
    <property type="term" value="F:oxidoreductase activity, acting on NAD(P)H as acceptor"/>
    <property type="evidence" value="ECO:0007669"/>
    <property type="project" value="UniProtKB-UniRule"/>
</dbReference>
<dbReference type="RefSeq" id="WP_092852220.1">
    <property type="nucleotide sequence ID" value="NZ_FMAH01000024.1"/>
</dbReference>
<evidence type="ECO:0000313" key="8">
    <source>
        <dbReference type="EMBL" id="SCB36113.1"/>
    </source>
</evidence>
<dbReference type="InterPro" id="IPR003680">
    <property type="entry name" value="Flavodoxin_fold"/>
</dbReference>
<comment type="similarity">
    <text evidence="6">Belongs to the azoreductase type 1 family.</text>
</comment>
<dbReference type="HAMAP" id="MF_01216">
    <property type="entry name" value="Azoreductase_type1"/>
    <property type="match status" value="1"/>
</dbReference>
<reference evidence="9" key="1">
    <citation type="submission" date="2016-08" db="EMBL/GenBank/DDBJ databases">
        <authorList>
            <person name="Varghese N."/>
            <person name="Submissions Spin"/>
        </authorList>
    </citation>
    <scope>NUCLEOTIDE SEQUENCE [LARGE SCALE GENOMIC DNA]</scope>
    <source>
        <strain evidence="9">HAMBI 2971</strain>
    </source>
</reference>
<dbReference type="Gene3D" id="3.40.50.360">
    <property type="match status" value="1"/>
</dbReference>
<accession>A0A1C3W814</accession>
<comment type="subunit">
    <text evidence="6">Homodimer.</text>
</comment>
<dbReference type="OrthoDB" id="9787136at2"/>
<dbReference type="Pfam" id="PF02525">
    <property type="entry name" value="Flavodoxin_2"/>
    <property type="match status" value="1"/>
</dbReference>